<gene>
    <name evidence="1" type="ORF">HUE56_06405</name>
</gene>
<dbReference type="AlphaFoldDB" id="A0A6N1AEN6"/>
<dbReference type="OrthoDB" id="7220022at2"/>
<keyword evidence="1" id="KW-0614">Plasmid</keyword>
<dbReference type="GO" id="GO:0004519">
    <property type="term" value="F:endonuclease activity"/>
    <property type="evidence" value="ECO:0007669"/>
    <property type="project" value="UniProtKB-KW"/>
</dbReference>
<evidence type="ECO:0000313" key="1">
    <source>
        <dbReference type="EMBL" id="QKS50145.1"/>
    </source>
</evidence>
<geneLocation type="plasmid" evidence="1 2">
    <name>unnamed3</name>
</geneLocation>
<protein>
    <submittedName>
        <fullName evidence="1">HNH endonuclease</fullName>
    </submittedName>
</protein>
<name>A0A6N1AEN6_9PROT</name>
<dbReference type="RefSeq" id="WP_149198934.1">
    <property type="nucleotide sequence ID" value="NZ_BSOV01000025.1"/>
</dbReference>
<sequence>MFLRLGAEICGAHRVRWLGRGGEDALSNMVLLCPNHHRTVHGVDAPFDFANGEFLVGSFIEQFAVTHHELVA</sequence>
<organism evidence="1 2">
    <name type="scientific">Azospirillum oryzae</name>
    <dbReference type="NCBI Taxonomy" id="286727"/>
    <lineage>
        <taxon>Bacteria</taxon>
        <taxon>Pseudomonadati</taxon>
        <taxon>Pseudomonadota</taxon>
        <taxon>Alphaproteobacteria</taxon>
        <taxon>Rhodospirillales</taxon>
        <taxon>Azospirillaceae</taxon>
        <taxon>Azospirillum</taxon>
    </lineage>
</organism>
<dbReference type="InterPro" id="IPR003615">
    <property type="entry name" value="HNH_nuc"/>
</dbReference>
<dbReference type="Proteomes" id="UP000509702">
    <property type="component" value="Plasmid unnamed3"/>
</dbReference>
<accession>A0A6N1AEN6</accession>
<reference evidence="1 2" key="1">
    <citation type="submission" date="2020-06" db="EMBL/GenBank/DDBJ databases">
        <title>Complete genome of Azosprillum oryzae KACC14407.</title>
        <authorList>
            <person name="Kim M."/>
            <person name="Park Y.-J."/>
            <person name="Shin J.-H."/>
        </authorList>
    </citation>
    <scope>NUCLEOTIDE SEQUENCE [LARGE SCALE GENOMIC DNA]</scope>
    <source>
        <strain evidence="1 2">KACC 14407</strain>
        <plasmid evidence="1 2">unnamed3</plasmid>
    </source>
</reference>
<dbReference type="CDD" id="cd00085">
    <property type="entry name" value="HNHc"/>
    <property type="match status" value="1"/>
</dbReference>
<keyword evidence="1" id="KW-0378">Hydrolase</keyword>
<dbReference type="KEGG" id="aoz:HUE56_06405"/>
<evidence type="ECO:0000313" key="2">
    <source>
        <dbReference type="Proteomes" id="UP000509702"/>
    </source>
</evidence>
<proteinExistence type="predicted"/>
<keyword evidence="1" id="KW-0255">Endonuclease</keyword>
<dbReference type="EMBL" id="CP054617">
    <property type="protein sequence ID" value="QKS50145.1"/>
    <property type="molecule type" value="Genomic_DNA"/>
</dbReference>
<keyword evidence="1" id="KW-0540">Nuclease</keyword>
<keyword evidence="2" id="KW-1185">Reference proteome</keyword>